<keyword evidence="2" id="KW-1185">Reference proteome</keyword>
<dbReference type="Proteomes" id="UP000241769">
    <property type="component" value="Unassembled WGS sequence"/>
</dbReference>
<evidence type="ECO:0000313" key="2">
    <source>
        <dbReference type="Proteomes" id="UP000241769"/>
    </source>
</evidence>
<dbReference type="EMBL" id="MDYQ01000018">
    <property type="protein sequence ID" value="PRP87749.1"/>
    <property type="molecule type" value="Genomic_DNA"/>
</dbReference>
<proteinExistence type="predicted"/>
<accession>A0A2P6NUW4</accession>
<evidence type="ECO:0000313" key="1">
    <source>
        <dbReference type="EMBL" id="PRP87749.1"/>
    </source>
</evidence>
<name>A0A2P6NUW4_9EUKA</name>
<sequence length="57" mass="6608">MKRGNNPRTIGEAGWINSELARMLGFRCRRGKSSGPVADQLKLRYRRRHHKITGFIL</sequence>
<comment type="caution">
    <text evidence="1">The sequence shown here is derived from an EMBL/GenBank/DDBJ whole genome shotgun (WGS) entry which is preliminary data.</text>
</comment>
<dbReference type="InParanoid" id="A0A2P6NUW4"/>
<reference evidence="1 2" key="1">
    <citation type="journal article" date="2018" name="Genome Biol. Evol.">
        <title>Multiple Roots of Fruiting Body Formation in Amoebozoa.</title>
        <authorList>
            <person name="Hillmann F."/>
            <person name="Forbes G."/>
            <person name="Novohradska S."/>
            <person name="Ferling I."/>
            <person name="Riege K."/>
            <person name="Groth M."/>
            <person name="Westermann M."/>
            <person name="Marz M."/>
            <person name="Spaller T."/>
            <person name="Winckler T."/>
            <person name="Schaap P."/>
            <person name="Glockner G."/>
        </authorList>
    </citation>
    <scope>NUCLEOTIDE SEQUENCE [LARGE SCALE GENOMIC DNA]</scope>
    <source>
        <strain evidence="1 2">Jena</strain>
    </source>
</reference>
<organism evidence="1 2">
    <name type="scientific">Planoprotostelium fungivorum</name>
    <dbReference type="NCBI Taxonomy" id="1890364"/>
    <lineage>
        <taxon>Eukaryota</taxon>
        <taxon>Amoebozoa</taxon>
        <taxon>Evosea</taxon>
        <taxon>Variosea</taxon>
        <taxon>Cavosteliida</taxon>
        <taxon>Cavosteliaceae</taxon>
        <taxon>Planoprotostelium</taxon>
    </lineage>
</organism>
<gene>
    <name evidence="1" type="ORF">PROFUN_02449</name>
</gene>
<protein>
    <submittedName>
        <fullName evidence="1">Uncharacterized protein</fullName>
    </submittedName>
</protein>
<dbReference type="AlphaFoldDB" id="A0A2P6NUW4"/>